<keyword evidence="3" id="KW-1185">Reference proteome</keyword>
<sequence>MSNDWGQLPGIFCPAFSEQGEGGLALEDGYGMAVIDNQFSLISKTDKTGAWYVNRGSPSSLPQEGRVGDWNITK</sequence>
<gene>
    <name evidence="2" type="ORF">SAMN05444972_10486</name>
</gene>
<reference evidence="3" key="1">
    <citation type="submission" date="2016-10" db="EMBL/GenBank/DDBJ databases">
        <authorList>
            <person name="Varghese N."/>
            <person name="Submissions S."/>
        </authorList>
    </citation>
    <scope>NUCLEOTIDE SEQUENCE [LARGE SCALE GENOMIC DNA]</scope>
    <source>
        <strain evidence="3">DSM 45789</strain>
    </source>
</reference>
<evidence type="ECO:0000256" key="1">
    <source>
        <dbReference type="SAM" id="MobiDB-lite"/>
    </source>
</evidence>
<dbReference type="RefSeq" id="WP_091835620.1">
    <property type="nucleotide sequence ID" value="NZ_FPAA01000004.1"/>
</dbReference>
<evidence type="ECO:0000313" key="2">
    <source>
        <dbReference type="EMBL" id="SFS59283.1"/>
    </source>
</evidence>
<name>A0A1I6R3L9_9BACL</name>
<accession>A0A1I6R3L9</accession>
<evidence type="ECO:0000313" key="3">
    <source>
        <dbReference type="Proteomes" id="UP000198660"/>
    </source>
</evidence>
<dbReference type="AlphaFoldDB" id="A0A1I6R3L9"/>
<dbReference type="EMBL" id="FPAA01000004">
    <property type="protein sequence ID" value="SFS59283.1"/>
    <property type="molecule type" value="Genomic_DNA"/>
</dbReference>
<dbReference type="Proteomes" id="UP000198660">
    <property type="component" value="Unassembled WGS sequence"/>
</dbReference>
<feature type="region of interest" description="Disordered" evidence="1">
    <location>
        <begin position="55"/>
        <end position="74"/>
    </location>
</feature>
<proteinExistence type="predicted"/>
<protein>
    <submittedName>
        <fullName evidence="2">Uncharacterized protein</fullName>
    </submittedName>
</protein>
<organism evidence="2 3">
    <name type="scientific">Marininema halotolerans</name>
    <dbReference type="NCBI Taxonomy" id="1155944"/>
    <lineage>
        <taxon>Bacteria</taxon>
        <taxon>Bacillati</taxon>
        <taxon>Bacillota</taxon>
        <taxon>Bacilli</taxon>
        <taxon>Bacillales</taxon>
        <taxon>Thermoactinomycetaceae</taxon>
        <taxon>Marininema</taxon>
    </lineage>
</organism>